<comment type="caution">
    <text evidence="3">The sequence shown here is derived from an EMBL/GenBank/DDBJ whole genome shotgun (WGS) entry which is preliminary data.</text>
</comment>
<proteinExistence type="predicted"/>
<accession>A0A1V3C5N8</accession>
<evidence type="ECO:0000313" key="3">
    <source>
        <dbReference type="EMBL" id="OOC56055.1"/>
    </source>
</evidence>
<evidence type="ECO:0000313" key="2">
    <source>
        <dbReference type="EMBL" id="NYH52608.1"/>
    </source>
</evidence>
<evidence type="ECO:0000313" key="4">
    <source>
        <dbReference type="Proteomes" id="UP000189004"/>
    </source>
</evidence>
<feature type="transmembrane region" description="Helical" evidence="1">
    <location>
        <begin position="116"/>
        <end position="135"/>
    </location>
</feature>
<evidence type="ECO:0000256" key="1">
    <source>
        <dbReference type="SAM" id="Phobius"/>
    </source>
</evidence>
<sequence>MTLERGNAFTPVASATMIWPWTTSVLGGAAGGALFFLLNLGSGLGAIASGLTAAVIFFSLIGGVGGVMGRKSDRRGRRYAASYPFRYAAVPAGIGGAGYALVSIFTGSIIGGVFGGLFVAAAIWITVGLIAMVVGDKNA</sequence>
<keyword evidence="1" id="KW-0812">Transmembrane</keyword>
<dbReference type="Proteomes" id="UP000584931">
    <property type="component" value="Unassembled WGS sequence"/>
</dbReference>
<dbReference type="OrthoDB" id="3431895at2"/>
<reference evidence="4" key="2">
    <citation type="submission" date="2016-08" db="EMBL/GenBank/DDBJ databases">
        <authorList>
            <person name="Tokovenko B."/>
            <person name="Kalinowski J."/>
        </authorList>
    </citation>
    <scope>NUCLEOTIDE SEQUENCE [LARGE SCALE GENOMIC DNA]</scope>
    <source>
        <strain evidence="4">UTMC102</strain>
    </source>
</reference>
<evidence type="ECO:0000313" key="5">
    <source>
        <dbReference type="Proteomes" id="UP000584931"/>
    </source>
</evidence>
<dbReference type="Proteomes" id="UP000189004">
    <property type="component" value="Unassembled WGS sequence"/>
</dbReference>
<feature type="transmembrane region" description="Helical" evidence="1">
    <location>
        <begin position="12"/>
        <end position="38"/>
    </location>
</feature>
<feature type="transmembrane region" description="Helical" evidence="1">
    <location>
        <begin position="88"/>
        <end position="110"/>
    </location>
</feature>
<reference evidence="2 5" key="3">
    <citation type="submission" date="2020-07" db="EMBL/GenBank/DDBJ databases">
        <title>Sequencing the genomes of 1000 actinobacteria strains.</title>
        <authorList>
            <person name="Klenk H.-P."/>
        </authorList>
    </citation>
    <scope>NUCLEOTIDE SEQUENCE [LARGE SCALE GENOMIC DNA]</scope>
    <source>
        <strain evidence="2 5">DSM 45278</strain>
    </source>
</reference>
<dbReference type="EMBL" id="JACCHL010000001">
    <property type="protein sequence ID" value="NYH52608.1"/>
    <property type="molecule type" value="Genomic_DNA"/>
</dbReference>
<dbReference type="RefSeq" id="WP_077692490.1">
    <property type="nucleotide sequence ID" value="NZ_JACCHL010000001.1"/>
</dbReference>
<protein>
    <submittedName>
        <fullName evidence="2">MFS family permease</fullName>
    </submittedName>
</protein>
<name>A0A1V3C5N8_9ACTN</name>
<gene>
    <name evidence="2" type="ORF">HNR06_002197</name>
    <name evidence="3" type="ORF">NOSIN_21305</name>
</gene>
<dbReference type="EMBL" id="MCOK01000001">
    <property type="protein sequence ID" value="OOC56055.1"/>
    <property type="molecule type" value="Genomic_DNA"/>
</dbReference>
<organism evidence="3 4">
    <name type="scientific">Nocardiopsis sinuspersici</name>
    <dbReference type="NCBI Taxonomy" id="501010"/>
    <lineage>
        <taxon>Bacteria</taxon>
        <taxon>Bacillati</taxon>
        <taxon>Actinomycetota</taxon>
        <taxon>Actinomycetes</taxon>
        <taxon>Streptosporangiales</taxon>
        <taxon>Nocardiopsidaceae</taxon>
        <taxon>Nocardiopsis</taxon>
    </lineage>
</organism>
<keyword evidence="1" id="KW-1133">Transmembrane helix</keyword>
<feature type="transmembrane region" description="Helical" evidence="1">
    <location>
        <begin position="44"/>
        <end position="67"/>
    </location>
</feature>
<keyword evidence="4" id="KW-1185">Reference proteome</keyword>
<accession>A0A7Z0BIE6</accession>
<reference evidence="3" key="1">
    <citation type="submission" date="2016-08" db="EMBL/GenBank/DDBJ databases">
        <authorList>
            <person name="Seilhamer J.J."/>
        </authorList>
    </citation>
    <scope>NUCLEOTIDE SEQUENCE [LARGE SCALE GENOMIC DNA]</scope>
    <source>
        <strain evidence="3">UTMC102</strain>
    </source>
</reference>
<keyword evidence="1" id="KW-0472">Membrane</keyword>
<dbReference type="AlphaFoldDB" id="A0A1V3C5N8"/>